<evidence type="ECO:0000313" key="1">
    <source>
        <dbReference type="EMBL" id="MBT1705810.1"/>
    </source>
</evidence>
<protein>
    <submittedName>
        <fullName evidence="1">Uncharacterized protein</fullName>
    </submittedName>
</protein>
<gene>
    <name evidence="1" type="ORF">KK060_21140</name>
</gene>
<reference evidence="1 2" key="1">
    <citation type="submission" date="2021-05" db="EMBL/GenBank/DDBJ databases">
        <title>A Polyphasic approach of four new species of the genus Ohtaekwangia: Ohtaekwangia histidinii sp. nov., Ohtaekwangia cretensis sp. nov., Ohtaekwangia indiensis sp. nov., Ohtaekwangia reichenbachii sp. nov. from diverse environment.</title>
        <authorList>
            <person name="Octaviana S."/>
        </authorList>
    </citation>
    <scope>NUCLEOTIDE SEQUENCE [LARGE SCALE GENOMIC DNA]</scope>
    <source>
        <strain evidence="1 2">PWU20</strain>
    </source>
</reference>
<organism evidence="1 2">
    <name type="scientific">Chryseosolibacter indicus</name>
    <dbReference type="NCBI Taxonomy" id="2782351"/>
    <lineage>
        <taxon>Bacteria</taxon>
        <taxon>Pseudomonadati</taxon>
        <taxon>Bacteroidota</taxon>
        <taxon>Cytophagia</taxon>
        <taxon>Cytophagales</taxon>
        <taxon>Chryseotaleaceae</taxon>
        <taxon>Chryseosolibacter</taxon>
    </lineage>
</organism>
<evidence type="ECO:0000313" key="2">
    <source>
        <dbReference type="Proteomes" id="UP000772618"/>
    </source>
</evidence>
<dbReference type="Proteomes" id="UP000772618">
    <property type="component" value="Unassembled WGS sequence"/>
</dbReference>
<keyword evidence="2" id="KW-1185">Reference proteome</keyword>
<sequence length="188" mass="21343">MPLHILTSTASSFYSEDNFHFYLWNALIKELGYGLSEVDTNLLVHIRKELKMVIDKSLASRESIGSRLKQVNYGDSTISLDLSSLAEKQAFFLIQTYNNINQALSSKNNVAVLILPDHYGYDHEKLFTLLKTNHKSYLIEELVNEFGMASKAIIDDFIKLGVFLRSKNTVELDKRLYGIPFLLGVGFA</sequence>
<name>A0ABS5VWK8_9BACT</name>
<dbReference type="RefSeq" id="WP_254155980.1">
    <property type="nucleotide sequence ID" value="NZ_JAHESD010000068.1"/>
</dbReference>
<comment type="caution">
    <text evidence="1">The sequence shown here is derived from an EMBL/GenBank/DDBJ whole genome shotgun (WGS) entry which is preliminary data.</text>
</comment>
<accession>A0ABS5VWK8</accession>
<dbReference type="EMBL" id="JAHESD010000068">
    <property type="protein sequence ID" value="MBT1705810.1"/>
    <property type="molecule type" value="Genomic_DNA"/>
</dbReference>
<proteinExistence type="predicted"/>